<dbReference type="PANTHER" id="PTHR46797">
    <property type="entry name" value="HTH-TYPE TRANSCRIPTIONAL REGULATOR"/>
    <property type="match status" value="1"/>
</dbReference>
<evidence type="ECO:0000256" key="1">
    <source>
        <dbReference type="ARBA" id="ARBA00023015"/>
    </source>
</evidence>
<evidence type="ECO:0000256" key="2">
    <source>
        <dbReference type="ARBA" id="ARBA00023125"/>
    </source>
</evidence>
<evidence type="ECO:0000256" key="3">
    <source>
        <dbReference type="ARBA" id="ARBA00023163"/>
    </source>
</evidence>
<dbReference type="InterPro" id="IPR010982">
    <property type="entry name" value="Lambda_DNA-bd_dom_sf"/>
</dbReference>
<dbReference type="PANTHER" id="PTHR46797:SF23">
    <property type="entry name" value="HTH-TYPE TRANSCRIPTIONAL REGULATOR SUTR"/>
    <property type="match status" value="1"/>
</dbReference>
<evidence type="ECO:0000259" key="4">
    <source>
        <dbReference type="PROSITE" id="PS50943"/>
    </source>
</evidence>
<dbReference type="GO" id="GO:0003677">
    <property type="term" value="F:DNA binding"/>
    <property type="evidence" value="ECO:0007669"/>
    <property type="project" value="UniProtKB-KW"/>
</dbReference>
<keyword evidence="1" id="KW-0805">Transcription regulation</keyword>
<dbReference type="Pfam" id="PF01381">
    <property type="entry name" value="HTH_3"/>
    <property type="match status" value="1"/>
</dbReference>
<dbReference type="GO" id="GO:0003700">
    <property type="term" value="F:DNA-binding transcription factor activity"/>
    <property type="evidence" value="ECO:0007669"/>
    <property type="project" value="TreeGrafter"/>
</dbReference>
<dbReference type="EMBL" id="AAGUYM010000042">
    <property type="protein sequence ID" value="EBS2695784.1"/>
    <property type="molecule type" value="Genomic_DNA"/>
</dbReference>
<protein>
    <submittedName>
        <fullName evidence="5">XRE family transcriptional regulator</fullName>
    </submittedName>
</protein>
<keyword evidence="3" id="KW-0804">Transcription</keyword>
<reference evidence="5" key="1">
    <citation type="submission" date="2018-07" db="EMBL/GenBank/DDBJ databases">
        <authorList>
            <person name="Ashton P.M."/>
            <person name="Dallman T."/>
            <person name="Nair S."/>
            <person name="De Pinna E."/>
            <person name="Peters T."/>
            <person name="Grant K."/>
        </authorList>
    </citation>
    <scope>NUCLEOTIDE SEQUENCE [LARGE SCALE GENOMIC DNA]</scope>
    <source>
        <strain evidence="5">436933</strain>
    </source>
</reference>
<feature type="domain" description="HTH cro/C1-type" evidence="4">
    <location>
        <begin position="15"/>
        <end position="69"/>
    </location>
</feature>
<dbReference type="InterPro" id="IPR050807">
    <property type="entry name" value="TransReg_Diox_bact_type"/>
</dbReference>
<dbReference type="SUPFAM" id="SSF47413">
    <property type="entry name" value="lambda repressor-like DNA-binding domains"/>
    <property type="match status" value="1"/>
</dbReference>
<sequence>MKKSGSITKILGRRVRERRLEMGLSQEAFADKCGIDRTYISGIERGIRNPTLVVLYAISEGLNTELSQLFMFSE</sequence>
<dbReference type="InterPro" id="IPR001387">
    <property type="entry name" value="Cro/C1-type_HTH"/>
</dbReference>
<name>A0A5U9KX61_SALNE</name>
<keyword evidence="2" id="KW-0238">DNA-binding</keyword>
<evidence type="ECO:0000313" key="5">
    <source>
        <dbReference type="EMBL" id="EBS2695784.1"/>
    </source>
</evidence>
<gene>
    <name evidence="5" type="ORF">DRY71_24235</name>
</gene>
<dbReference type="PROSITE" id="PS50943">
    <property type="entry name" value="HTH_CROC1"/>
    <property type="match status" value="1"/>
</dbReference>
<dbReference type="GO" id="GO:0005829">
    <property type="term" value="C:cytosol"/>
    <property type="evidence" value="ECO:0007669"/>
    <property type="project" value="TreeGrafter"/>
</dbReference>
<dbReference type="Proteomes" id="UP000839726">
    <property type="component" value="Unassembled WGS sequence"/>
</dbReference>
<dbReference type="CDD" id="cd00093">
    <property type="entry name" value="HTH_XRE"/>
    <property type="match status" value="1"/>
</dbReference>
<dbReference type="AlphaFoldDB" id="A0A5U9KX61"/>
<comment type="caution">
    <text evidence="5">The sequence shown here is derived from an EMBL/GenBank/DDBJ whole genome shotgun (WGS) entry which is preliminary data.</text>
</comment>
<dbReference type="SMART" id="SM00530">
    <property type="entry name" value="HTH_XRE"/>
    <property type="match status" value="1"/>
</dbReference>
<organism evidence="5">
    <name type="scientific">Salmonella newport</name>
    <dbReference type="NCBI Taxonomy" id="108619"/>
    <lineage>
        <taxon>Bacteria</taxon>
        <taxon>Pseudomonadati</taxon>
        <taxon>Pseudomonadota</taxon>
        <taxon>Gammaproteobacteria</taxon>
        <taxon>Enterobacterales</taxon>
        <taxon>Enterobacteriaceae</taxon>
        <taxon>Salmonella</taxon>
    </lineage>
</organism>
<accession>A0A5U9KX61</accession>
<proteinExistence type="predicted"/>
<dbReference type="Gene3D" id="1.10.260.40">
    <property type="entry name" value="lambda repressor-like DNA-binding domains"/>
    <property type="match status" value="1"/>
</dbReference>